<evidence type="ECO:0000256" key="1">
    <source>
        <dbReference type="SAM" id="MobiDB-lite"/>
    </source>
</evidence>
<feature type="compositionally biased region" description="Polar residues" evidence="1">
    <location>
        <begin position="118"/>
        <end position="133"/>
    </location>
</feature>
<protein>
    <submittedName>
        <fullName evidence="2">Uncharacterized protein</fullName>
    </submittedName>
</protein>
<name>A0AAD1UJW5_EUPCR</name>
<dbReference type="Proteomes" id="UP001295684">
    <property type="component" value="Unassembled WGS sequence"/>
</dbReference>
<feature type="compositionally biased region" description="Basic and acidic residues" evidence="1">
    <location>
        <begin position="50"/>
        <end position="73"/>
    </location>
</feature>
<dbReference type="AlphaFoldDB" id="A0AAD1UJW5"/>
<feature type="compositionally biased region" description="Basic and acidic residues" evidence="1">
    <location>
        <begin position="82"/>
        <end position="102"/>
    </location>
</feature>
<keyword evidence="3" id="KW-1185">Reference proteome</keyword>
<evidence type="ECO:0000313" key="3">
    <source>
        <dbReference type="Proteomes" id="UP001295684"/>
    </source>
</evidence>
<feature type="region of interest" description="Disordered" evidence="1">
    <location>
        <begin position="193"/>
        <end position="295"/>
    </location>
</feature>
<feature type="compositionally biased region" description="Basic and acidic residues" evidence="1">
    <location>
        <begin position="231"/>
        <end position="244"/>
    </location>
</feature>
<organism evidence="2 3">
    <name type="scientific">Euplotes crassus</name>
    <dbReference type="NCBI Taxonomy" id="5936"/>
    <lineage>
        <taxon>Eukaryota</taxon>
        <taxon>Sar</taxon>
        <taxon>Alveolata</taxon>
        <taxon>Ciliophora</taxon>
        <taxon>Intramacronucleata</taxon>
        <taxon>Spirotrichea</taxon>
        <taxon>Hypotrichia</taxon>
        <taxon>Euplotida</taxon>
        <taxon>Euplotidae</taxon>
        <taxon>Moneuplotes</taxon>
    </lineage>
</organism>
<reference evidence="2" key="1">
    <citation type="submission" date="2023-07" db="EMBL/GenBank/DDBJ databases">
        <authorList>
            <consortium name="AG Swart"/>
            <person name="Singh M."/>
            <person name="Singh A."/>
            <person name="Seah K."/>
            <person name="Emmerich C."/>
        </authorList>
    </citation>
    <scope>NUCLEOTIDE SEQUENCE</scope>
    <source>
        <strain evidence="2">DP1</strain>
    </source>
</reference>
<proteinExistence type="predicted"/>
<feature type="region of interest" description="Disordered" evidence="1">
    <location>
        <begin position="723"/>
        <end position="758"/>
    </location>
</feature>
<feature type="compositionally biased region" description="Polar residues" evidence="1">
    <location>
        <begin position="729"/>
        <end position="740"/>
    </location>
</feature>
<dbReference type="EMBL" id="CAMPGE010011901">
    <property type="protein sequence ID" value="CAI2370701.1"/>
    <property type="molecule type" value="Genomic_DNA"/>
</dbReference>
<feature type="compositionally biased region" description="Basic and acidic residues" evidence="1">
    <location>
        <begin position="193"/>
        <end position="224"/>
    </location>
</feature>
<feature type="region of interest" description="Disordered" evidence="1">
    <location>
        <begin position="423"/>
        <end position="456"/>
    </location>
</feature>
<feature type="region of interest" description="Disordered" evidence="1">
    <location>
        <begin position="50"/>
        <end position="180"/>
    </location>
</feature>
<evidence type="ECO:0000313" key="2">
    <source>
        <dbReference type="EMBL" id="CAI2370701.1"/>
    </source>
</evidence>
<sequence>MRALPSLRVIKMRTQYSKATLKWSKIVFSIPEDKDMREIIQKSPMATKILKSEYDPSEEAKVDSKSEEIKDGNSDQINQLDDDYHIFEQKEEEKEAKQKSGESGKNSGSQNRFDRPSNEQSLPLENENFNSKIENNDEIDSFVDQSEDNKSLDNSHPNTVKESTKKSHISNSIVQEDKSLNETIESEKIIEHVSDDSIIEDKQKLDTSESPEEITKMPLHRDENTPTDFYGNEKDNRISERSEIEEIQSDLQAKHTEDHQQKMENLETCEVNEDSSDNQSSSGSDTLELNSDKEEPDYFKAALKCQENKKTNYLIKLEVQNKKVKKNQMKLAGNSKKRSDSQKRIIETDPDHTVVSNPKIPGNPNTKLKRFDRSKRHSYHSQTRIQNKFKKRFFKNKKIIVDKNHAKNKNRIMISTNSGRYQPRKVNSYATKPAPQRRKNLKSAHPGQRDHHGEYPYKFRKPQDEHTIEPQTDKNISEPNVFWNNDNRANFKKSILKRAPSGEIRNNRKRNLNIKTRKITSSNDPDSYHKITENEVKNIKIVDYLTNEKKLNEEKSSMFGKYDTNSMISIKQDCDSEAVHLANSVFNEGSELKKGLIDVSKVYDYVNNQEVESNLSQQYSFKPNMNKSENNPYTRDSIDLIPSNQVARRDSQGKKWSRILEYMRKNPKVLMKAIPSPRAEEKIKEALSPPKYISLNERIKKVGKSGIPPIENKRNIFKNISHSEKEKSCTSSQYSKFTSKSMKRRGNPNKTNMMVIKPVPFTDGSGLKKYKLQEKSIEKQNRKLGNPFRRMTSEEKKEETIYASIWDDEKPVELSKRLDFYEQNKDKSDITSHPPESALEMTKNNTDLQEKNLREKTKTLFNIAKNIIPPKLVDWKHSTLYTQHKDNCLTNYGHDEHDKIYKTTDIKYIIDMVNRQKKDVADAKIIAPIHKKGLMTLNQLMADLDMEFSFKKIASKYREITIENTLRILIRCKMYFSARDEILKMFQEIDQRENCLDNIRNVVLGMQEDKEIENRKIKIQELAQYLMKLTHALSDDMGKFVKSFKQFGKTFVFDQMDYSKVIKKEKEEMNDILSIFDIQLKKLK</sequence>
<feature type="compositionally biased region" description="Basic and acidic residues" evidence="1">
    <location>
        <begin position="447"/>
        <end position="456"/>
    </location>
</feature>
<feature type="compositionally biased region" description="Basic and acidic residues" evidence="1">
    <location>
        <begin position="252"/>
        <end position="265"/>
    </location>
</feature>
<gene>
    <name evidence="2" type="ORF">ECRASSUSDP1_LOCUS12019</name>
</gene>
<accession>A0AAD1UJW5</accession>
<comment type="caution">
    <text evidence="2">The sequence shown here is derived from an EMBL/GenBank/DDBJ whole genome shotgun (WGS) entry which is preliminary data.</text>
</comment>